<dbReference type="HOGENOM" id="CLU_3392570_0_0_1"/>
<dbReference type="RefSeq" id="XP_002840037.1">
    <property type="nucleotide sequence ID" value="XM_002839991.1"/>
</dbReference>
<keyword evidence="1" id="KW-0812">Transmembrane</keyword>
<reference evidence="2 3" key="1">
    <citation type="journal article" date="2010" name="Nature">
        <title>Perigord black truffle genome uncovers evolutionary origins and mechanisms of symbiosis.</title>
        <authorList>
            <person name="Martin F."/>
            <person name="Kohler A."/>
            <person name="Murat C."/>
            <person name="Balestrini R."/>
            <person name="Coutinho P.M."/>
            <person name="Jaillon O."/>
            <person name="Montanini B."/>
            <person name="Morin E."/>
            <person name="Noel B."/>
            <person name="Percudani R."/>
            <person name="Porcel B."/>
            <person name="Rubini A."/>
            <person name="Amicucci A."/>
            <person name="Amselem J."/>
            <person name="Anthouard V."/>
            <person name="Arcioni S."/>
            <person name="Artiguenave F."/>
            <person name="Aury J.M."/>
            <person name="Ballario P."/>
            <person name="Bolchi A."/>
            <person name="Brenna A."/>
            <person name="Brun A."/>
            <person name="Buee M."/>
            <person name="Cantarel B."/>
            <person name="Chevalier G."/>
            <person name="Couloux A."/>
            <person name="Da Silva C."/>
            <person name="Denoeud F."/>
            <person name="Duplessis S."/>
            <person name="Ghignone S."/>
            <person name="Hilselberger B."/>
            <person name="Iotti M."/>
            <person name="Marcais B."/>
            <person name="Mello A."/>
            <person name="Miranda M."/>
            <person name="Pacioni G."/>
            <person name="Quesneville H."/>
            <person name="Riccioni C."/>
            <person name="Ruotolo R."/>
            <person name="Splivallo R."/>
            <person name="Stocchi V."/>
            <person name="Tisserant E."/>
            <person name="Viscomi A.R."/>
            <person name="Zambonelli A."/>
            <person name="Zampieri E."/>
            <person name="Henrissat B."/>
            <person name="Lebrun M.H."/>
            <person name="Paolocci F."/>
            <person name="Bonfante P."/>
            <person name="Ottonello S."/>
            <person name="Wincker P."/>
        </authorList>
    </citation>
    <scope>NUCLEOTIDE SEQUENCE [LARGE SCALE GENOMIC DNA]</scope>
    <source>
        <strain evidence="2 3">Mel28</strain>
    </source>
</reference>
<keyword evidence="1" id="KW-0472">Membrane</keyword>
<dbReference type="GeneID" id="9181946"/>
<evidence type="ECO:0000256" key="1">
    <source>
        <dbReference type="SAM" id="Phobius"/>
    </source>
</evidence>
<evidence type="ECO:0000313" key="3">
    <source>
        <dbReference type="Proteomes" id="UP000006911"/>
    </source>
</evidence>
<evidence type="ECO:0000313" key="2">
    <source>
        <dbReference type="EMBL" id="CAZ84228.1"/>
    </source>
</evidence>
<keyword evidence="1" id="KW-1133">Transmembrane helix</keyword>
<organism evidence="2 3">
    <name type="scientific">Tuber melanosporum (strain Mel28)</name>
    <name type="common">Perigord black truffle</name>
    <dbReference type="NCBI Taxonomy" id="656061"/>
    <lineage>
        <taxon>Eukaryota</taxon>
        <taxon>Fungi</taxon>
        <taxon>Dikarya</taxon>
        <taxon>Ascomycota</taxon>
        <taxon>Pezizomycotina</taxon>
        <taxon>Pezizomycetes</taxon>
        <taxon>Pezizales</taxon>
        <taxon>Tuberaceae</taxon>
        <taxon>Tuber</taxon>
    </lineage>
</organism>
<feature type="transmembrane region" description="Helical" evidence="1">
    <location>
        <begin position="6"/>
        <end position="26"/>
    </location>
</feature>
<dbReference type="KEGG" id="tml:GSTUM_00008331001"/>
<accession>D5GI85</accession>
<gene>
    <name evidence="2" type="ORF">GSTUM_00008331001</name>
</gene>
<dbReference type="Proteomes" id="UP000006911">
    <property type="component" value="Unassembled WGS sequence"/>
</dbReference>
<name>D5GI85_TUBMM</name>
<proteinExistence type="predicted"/>
<protein>
    <submittedName>
        <fullName evidence="2">(Perigord truffle) hypothetical protein</fullName>
    </submittedName>
</protein>
<dbReference type="EMBL" id="FN430324">
    <property type="protein sequence ID" value="CAZ84228.1"/>
    <property type="molecule type" value="Genomic_DNA"/>
</dbReference>
<keyword evidence="3" id="KW-1185">Reference proteome</keyword>
<dbReference type="AlphaFoldDB" id="D5GI85"/>
<sequence>MGFVFKFLLTAFFIGEAIYLISNWAAARAERK</sequence>
<dbReference type="InParanoid" id="D5GI85"/>